<evidence type="ECO:0000256" key="1">
    <source>
        <dbReference type="SAM" id="MobiDB-lite"/>
    </source>
</evidence>
<feature type="region of interest" description="Disordered" evidence="1">
    <location>
        <begin position="107"/>
        <end position="147"/>
    </location>
</feature>
<organism evidence="2 3">
    <name type="scientific">Novosphingobium bradum</name>
    <dbReference type="NCBI Taxonomy" id="1737444"/>
    <lineage>
        <taxon>Bacteria</taxon>
        <taxon>Pseudomonadati</taxon>
        <taxon>Pseudomonadota</taxon>
        <taxon>Alphaproteobacteria</taxon>
        <taxon>Sphingomonadales</taxon>
        <taxon>Sphingomonadaceae</taxon>
        <taxon>Novosphingobium</taxon>
    </lineage>
</organism>
<reference evidence="3" key="1">
    <citation type="journal article" date="2019" name="Int. J. Syst. Evol. Microbiol.">
        <title>The Global Catalogue of Microorganisms (GCM) 10K type strain sequencing project: providing services to taxonomists for standard genome sequencing and annotation.</title>
        <authorList>
            <consortium name="The Broad Institute Genomics Platform"/>
            <consortium name="The Broad Institute Genome Sequencing Center for Infectious Disease"/>
            <person name="Wu L."/>
            <person name="Ma J."/>
        </authorList>
    </citation>
    <scope>NUCLEOTIDE SEQUENCE [LARGE SCALE GENOMIC DNA]</scope>
    <source>
        <strain evidence="3">KCTC 42984</strain>
    </source>
</reference>
<dbReference type="EMBL" id="JBHRTQ010000002">
    <property type="protein sequence ID" value="MFC3172941.1"/>
    <property type="molecule type" value="Genomic_DNA"/>
</dbReference>
<accession>A0ABV7IQ03</accession>
<sequence length="147" mass="16453">MKALTQCWFTRMHVPEGRAQREDDGSHTGWCRHCERPIVSWDKARWFLADGFNVTHLAETVGGRFLFVVDIAEEAMIARYPVQDLPDEAAIEALKADLRERHGIGQPGCALELHDSGASPSARRKDAARRARRSPPTARASRLSASF</sequence>
<dbReference type="RefSeq" id="WP_379508335.1">
    <property type="nucleotide sequence ID" value="NZ_JBHRTQ010000002.1"/>
</dbReference>
<feature type="compositionally biased region" description="Low complexity" evidence="1">
    <location>
        <begin position="134"/>
        <end position="147"/>
    </location>
</feature>
<keyword evidence="3" id="KW-1185">Reference proteome</keyword>
<gene>
    <name evidence="2" type="ORF">ACFOD9_01615</name>
</gene>
<protein>
    <submittedName>
        <fullName evidence="2">Uncharacterized protein</fullName>
    </submittedName>
</protein>
<comment type="caution">
    <text evidence="2">The sequence shown here is derived from an EMBL/GenBank/DDBJ whole genome shotgun (WGS) entry which is preliminary data.</text>
</comment>
<proteinExistence type="predicted"/>
<dbReference type="Proteomes" id="UP001595604">
    <property type="component" value="Unassembled WGS sequence"/>
</dbReference>
<name>A0ABV7IQ03_9SPHN</name>
<evidence type="ECO:0000313" key="3">
    <source>
        <dbReference type="Proteomes" id="UP001595604"/>
    </source>
</evidence>
<evidence type="ECO:0000313" key="2">
    <source>
        <dbReference type="EMBL" id="MFC3172941.1"/>
    </source>
</evidence>